<dbReference type="InterPro" id="IPR036612">
    <property type="entry name" value="KH_dom_type_1_sf"/>
</dbReference>
<feature type="domain" description="K Homology" evidence="3">
    <location>
        <begin position="102"/>
        <end position="171"/>
    </location>
</feature>
<dbReference type="InterPro" id="IPR009097">
    <property type="entry name" value="Cyclic_Pdiesterase"/>
</dbReference>
<evidence type="ECO:0000313" key="4">
    <source>
        <dbReference type="Proteomes" id="UP000095287"/>
    </source>
</evidence>
<dbReference type="InterPro" id="IPR004087">
    <property type="entry name" value="KH_dom"/>
</dbReference>
<feature type="compositionally biased region" description="Basic and acidic residues" evidence="2">
    <location>
        <begin position="73"/>
        <end position="83"/>
    </location>
</feature>
<dbReference type="SUPFAM" id="SSF55144">
    <property type="entry name" value="LigT-like"/>
    <property type="match status" value="1"/>
</dbReference>
<organism evidence="4 5">
    <name type="scientific">Steinernema glaseri</name>
    <dbReference type="NCBI Taxonomy" id="37863"/>
    <lineage>
        <taxon>Eukaryota</taxon>
        <taxon>Metazoa</taxon>
        <taxon>Ecdysozoa</taxon>
        <taxon>Nematoda</taxon>
        <taxon>Chromadorea</taxon>
        <taxon>Rhabditida</taxon>
        <taxon>Tylenchina</taxon>
        <taxon>Panagrolaimomorpha</taxon>
        <taxon>Strongyloidoidea</taxon>
        <taxon>Steinernematidae</taxon>
        <taxon>Steinernema</taxon>
    </lineage>
</organism>
<dbReference type="SUPFAM" id="SSF54791">
    <property type="entry name" value="Eukaryotic type KH-domain (KH-domain type I)"/>
    <property type="match status" value="1"/>
</dbReference>
<sequence length="390" mass="43802">MAGRRPGTGEYPLDPETEPVRFGGFEIPYRAAPYFTVKKTVEYSEEEDAPRQKKGGDTEDLYNDDYFECEGEPEPRGLGTDEQHEVEGPALKDDVEYDAKKKIWFKLFHVPSMLHGAIIGPGGSTLKAIQTELDCKVTVPRRGTEGPIEVVSYKCSSGVQRAVERIELLVIDSRARKPYTHFVSIPANQEKIMKKYKELRDKVLSSDHFSEDCRNREIWCKPNKLHLTVAMLCVLDKQEERLAEEALDKAVDEGRERLPKGKHLKVRIRGLDIMGDDPYNTAVLYGKARCDKLQAFVDGLAISMRKAGFAVQKKLSDQGPVKLHMTIANVRHSEGTRRHIHAFDATGILKECGLHDFGELTFDKVVINVLGKETPGGGYAVLYEKTVPLA</sequence>
<dbReference type="PANTHER" id="PTHR13360">
    <property type="entry name" value="ACTIVATING SIGNAL COINTEGRATOR 1 COMPLEX SUBUNIT 1"/>
    <property type="match status" value="1"/>
</dbReference>
<dbReference type="Gene3D" id="3.90.1140.10">
    <property type="entry name" value="Cyclic phosphodiesterase"/>
    <property type="match status" value="1"/>
</dbReference>
<dbReference type="InterPro" id="IPR004088">
    <property type="entry name" value="KH_dom_type_1"/>
</dbReference>
<dbReference type="Proteomes" id="UP000095287">
    <property type="component" value="Unplaced"/>
</dbReference>
<dbReference type="PROSITE" id="PS50084">
    <property type="entry name" value="KH_TYPE_1"/>
    <property type="match status" value="1"/>
</dbReference>
<dbReference type="WBParaSite" id="L893_g26311.t1">
    <property type="protein sequence ID" value="L893_g26311.t1"/>
    <property type="gene ID" value="L893_g26311"/>
</dbReference>
<keyword evidence="1" id="KW-0694">RNA-binding</keyword>
<proteinExistence type="predicted"/>
<evidence type="ECO:0000313" key="5">
    <source>
        <dbReference type="WBParaSite" id="L893_g26311.t1"/>
    </source>
</evidence>
<dbReference type="InterPro" id="IPR019510">
    <property type="entry name" value="AKAP7-like_phosphoesterase"/>
</dbReference>
<dbReference type="GO" id="GO:0006355">
    <property type="term" value="P:regulation of DNA-templated transcription"/>
    <property type="evidence" value="ECO:0007669"/>
    <property type="project" value="TreeGrafter"/>
</dbReference>
<dbReference type="CDD" id="cd00105">
    <property type="entry name" value="KH-I"/>
    <property type="match status" value="1"/>
</dbReference>
<accession>A0A1I7ZGJ0</accession>
<reference evidence="5" key="1">
    <citation type="submission" date="2016-11" db="UniProtKB">
        <authorList>
            <consortium name="WormBaseParasite"/>
        </authorList>
    </citation>
    <scope>IDENTIFICATION</scope>
</reference>
<feature type="compositionally biased region" description="Acidic residues" evidence="2">
    <location>
        <begin position="58"/>
        <end position="72"/>
    </location>
</feature>
<evidence type="ECO:0000256" key="1">
    <source>
        <dbReference type="PROSITE-ProRule" id="PRU00117"/>
    </source>
</evidence>
<dbReference type="PANTHER" id="PTHR13360:SF1">
    <property type="entry name" value="ACTIVATING SIGNAL COINTEGRATOR 1 COMPLEX SUBUNIT 1"/>
    <property type="match status" value="1"/>
</dbReference>
<dbReference type="AlphaFoldDB" id="A0A1I7ZGJ0"/>
<feature type="region of interest" description="Disordered" evidence="2">
    <location>
        <begin position="41"/>
        <end position="83"/>
    </location>
</feature>
<dbReference type="Pfam" id="PF10469">
    <property type="entry name" value="AKAP7_NLS"/>
    <property type="match status" value="1"/>
</dbReference>
<dbReference type="GO" id="GO:0006307">
    <property type="term" value="P:DNA alkylation repair"/>
    <property type="evidence" value="ECO:0007669"/>
    <property type="project" value="InterPro"/>
</dbReference>
<dbReference type="GO" id="GO:0003723">
    <property type="term" value="F:RNA binding"/>
    <property type="evidence" value="ECO:0007669"/>
    <property type="project" value="UniProtKB-UniRule"/>
</dbReference>
<dbReference type="SMART" id="SM00322">
    <property type="entry name" value="KH"/>
    <property type="match status" value="1"/>
</dbReference>
<keyword evidence="4" id="KW-1185">Reference proteome</keyword>
<dbReference type="Gene3D" id="3.30.1370.10">
    <property type="entry name" value="K Homology domain, type 1"/>
    <property type="match status" value="1"/>
</dbReference>
<dbReference type="Pfam" id="PF00013">
    <property type="entry name" value="KH_1"/>
    <property type="match status" value="1"/>
</dbReference>
<protein>
    <submittedName>
        <fullName evidence="5">KH domain-containing protein</fullName>
    </submittedName>
</protein>
<dbReference type="InterPro" id="IPR009210">
    <property type="entry name" value="ASCC1"/>
</dbReference>
<name>A0A1I7ZGJ0_9BILA</name>
<evidence type="ECO:0000259" key="3">
    <source>
        <dbReference type="SMART" id="SM00322"/>
    </source>
</evidence>
<dbReference type="GO" id="GO:0005634">
    <property type="term" value="C:nucleus"/>
    <property type="evidence" value="ECO:0007669"/>
    <property type="project" value="TreeGrafter"/>
</dbReference>
<evidence type="ECO:0000256" key="2">
    <source>
        <dbReference type="SAM" id="MobiDB-lite"/>
    </source>
</evidence>